<feature type="transmembrane region" description="Helical" evidence="6">
    <location>
        <begin position="358"/>
        <end position="379"/>
    </location>
</feature>
<evidence type="ECO:0000256" key="3">
    <source>
        <dbReference type="ARBA" id="ARBA00022692"/>
    </source>
</evidence>
<name>A0A379AXM8_AVIGA</name>
<feature type="transmembrane region" description="Helical" evidence="6">
    <location>
        <begin position="259"/>
        <end position="278"/>
    </location>
</feature>
<feature type="transmembrane region" description="Helical" evidence="6">
    <location>
        <begin position="49"/>
        <end position="71"/>
    </location>
</feature>
<evidence type="ECO:0000313" key="7">
    <source>
        <dbReference type="EMBL" id="SUB26750.1"/>
    </source>
</evidence>
<dbReference type="EMBL" id="SNXJ01000001">
    <property type="protein sequence ID" value="TDP30250.1"/>
    <property type="molecule type" value="Genomic_DNA"/>
</dbReference>
<dbReference type="Pfam" id="PF01943">
    <property type="entry name" value="Polysacc_synt"/>
    <property type="match status" value="1"/>
</dbReference>
<dbReference type="Proteomes" id="UP000294683">
    <property type="component" value="Unassembled WGS sequence"/>
</dbReference>
<feature type="transmembrane region" description="Helical" evidence="6">
    <location>
        <begin position="290"/>
        <end position="308"/>
    </location>
</feature>
<comment type="subcellular location">
    <subcellularLocation>
        <location evidence="1">Cell membrane</location>
        <topology evidence="1">Multi-pass membrane protein</topology>
    </subcellularLocation>
</comment>
<dbReference type="GO" id="GO:0005886">
    <property type="term" value="C:plasma membrane"/>
    <property type="evidence" value="ECO:0007669"/>
    <property type="project" value="UniProtKB-SubCell"/>
</dbReference>
<sequence length="417" mass="48670">MIKIYIEYKTQINNFLYLSIVYGVNIFLPLVLFPFLLHRLGEGLYGKIIFAQTIANYFLVFTNFGFNISSTKSISLNKDNQEKTNIIFSSTIYAKLILFFISLLITILFCIISGINQNDMVLYIASLFICFSDALLPIWFFQGIEKMKYITIVNVLSRILGAIFIILIVRNEYDYIFIPFLYFIGNLVGSIISLYIAIKKENVRLIFVEKKNIIERIKEGYVFLFSDFSSIIKDKGNITIIGMFLGMSYVTYYDLAEKIIWAFRSILYNMNVVFFPYVVKNNIKGKVRKIIWAIFLCSCFLYAILYLFSDKIIYFISRDENMLFINSFIHLMGIYLFLATFSSCIGQFVLITNNLEKLYLKSLLITSISYFFLILFLYITKIFSIESLIIAYNASVLVELIYRIYVCKNKNLIGYII</sequence>
<feature type="transmembrane region" description="Helical" evidence="6">
    <location>
        <begin position="236"/>
        <end position="253"/>
    </location>
</feature>
<keyword evidence="3 6" id="KW-0812">Transmembrane</keyword>
<organism evidence="7 9">
    <name type="scientific">Avibacterium gallinarum</name>
    <name type="common">Pasteurella gallinarum</name>
    <dbReference type="NCBI Taxonomy" id="755"/>
    <lineage>
        <taxon>Bacteria</taxon>
        <taxon>Pseudomonadati</taxon>
        <taxon>Pseudomonadota</taxon>
        <taxon>Gammaproteobacteria</taxon>
        <taxon>Pasteurellales</taxon>
        <taxon>Pasteurellaceae</taxon>
        <taxon>Avibacterium</taxon>
    </lineage>
</organism>
<dbReference type="Proteomes" id="UP000255113">
    <property type="component" value="Unassembled WGS sequence"/>
</dbReference>
<evidence type="ECO:0000256" key="2">
    <source>
        <dbReference type="ARBA" id="ARBA00022475"/>
    </source>
</evidence>
<proteinExistence type="predicted"/>
<dbReference type="InterPro" id="IPR002797">
    <property type="entry name" value="Polysacc_synth"/>
</dbReference>
<keyword evidence="5 6" id="KW-0472">Membrane</keyword>
<reference evidence="7 9" key="1">
    <citation type="submission" date="2018-06" db="EMBL/GenBank/DDBJ databases">
        <authorList>
            <consortium name="Pathogen Informatics"/>
            <person name="Doyle S."/>
        </authorList>
    </citation>
    <scope>NUCLEOTIDE SEQUENCE [LARGE SCALE GENOMIC DNA]</scope>
    <source>
        <strain evidence="7 9">NCTC11188</strain>
    </source>
</reference>
<feature type="transmembrane region" description="Helical" evidence="6">
    <location>
        <begin position="92"/>
        <end position="115"/>
    </location>
</feature>
<feature type="transmembrane region" description="Helical" evidence="6">
    <location>
        <begin position="12"/>
        <end position="37"/>
    </location>
</feature>
<evidence type="ECO:0000313" key="10">
    <source>
        <dbReference type="Proteomes" id="UP000294683"/>
    </source>
</evidence>
<dbReference type="RefSeq" id="WP_115261383.1">
    <property type="nucleotide sequence ID" value="NZ_SNXJ01000001.1"/>
</dbReference>
<accession>A0A379AXM8</accession>
<evidence type="ECO:0000313" key="8">
    <source>
        <dbReference type="EMBL" id="TDP30250.1"/>
    </source>
</evidence>
<evidence type="ECO:0000256" key="5">
    <source>
        <dbReference type="ARBA" id="ARBA00023136"/>
    </source>
</evidence>
<reference evidence="8 10" key="2">
    <citation type="submission" date="2019-03" db="EMBL/GenBank/DDBJ databases">
        <title>Genomic Encyclopedia of Type Strains, Phase IV (KMG-IV): sequencing the most valuable type-strain genomes for metagenomic binning, comparative biology and taxonomic classification.</title>
        <authorList>
            <person name="Goeker M."/>
        </authorList>
    </citation>
    <scope>NUCLEOTIDE SEQUENCE [LARGE SCALE GENOMIC DNA]</scope>
    <source>
        <strain evidence="8 10">DSM 17481</strain>
    </source>
</reference>
<dbReference type="InterPro" id="IPR050833">
    <property type="entry name" value="Poly_Biosynth_Transport"/>
</dbReference>
<dbReference type="PANTHER" id="PTHR30250">
    <property type="entry name" value="PST FAMILY PREDICTED COLANIC ACID TRANSPORTER"/>
    <property type="match status" value="1"/>
</dbReference>
<dbReference type="AlphaFoldDB" id="A0A379AXM8"/>
<gene>
    <name evidence="7" type="primary">rfbX</name>
    <name evidence="8" type="ORF">EV689_101280</name>
    <name evidence="7" type="ORF">NCTC11188_01112</name>
</gene>
<keyword evidence="4 6" id="KW-1133">Transmembrane helix</keyword>
<evidence type="ECO:0000313" key="9">
    <source>
        <dbReference type="Proteomes" id="UP000255113"/>
    </source>
</evidence>
<feature type="transmembrane region" description="Helical" evidence="6">
    <location>
        <begin position="121"/>
        <end position="142"/>
    </location>
</feature>
<evidence type="ECO:0000256" key="4">
    <source>
        <dbReference type="ARBA" id="ARBA00022989"/>
    </source>
</evidence>
<evidence type="ECO:0000256" key="1">
    <source>
        <dbReference type="ARBA" id="ARBA00004651"/>
    </source>
</evidence>
<feature type="transmembrane region" description="Helical" evidence="6">
    <location>
        <begin position="175"/>
        <end position="198"/>
    </location>
</feature>
<keyword evidence="10" id="KW-1185">Reference proteome</keyword>
<dbReference type="PANTHER" id="PTHR30250:SF11">
    <property type="entry name" value="O-ANTIGEN TRANSPORTER-RELATED"/>
    <property type="match status" value="1"/>
</dbReference>
<keyword evidence="2" id="KW-1003">Cell membrane</keyword>
<dbReference type="EMBL" id="UGSQ01000003">
    <property type="protein sequence ID" value="SUB26750.1"/>
    <property type="molecule type" value="Genomic_DNA"/>
</dbReference>
<protein>
    <submittedName>
        <fullName evidence="7">O-antigen transporter</fullName>
    </submittedName>
    <submittedName>
        <fullName evidence="8">PST family polysaccharide transporter</fullName>
    </submittedName>
</protein>
<evidence type="ECO:0000256" key="6">
    <source>
        <dbReference type="SAM" id="Phobius"/>
    </source>
</evidence>
<feature type="transmembrane region" description="Helical" evidence="6">
    <location>
        <begin position="385"/>
        <end position="405"/>
    </location>
</feature>
<feature type="transmembrane region" description="Helical" evidence="6">
    <location>
        <begin position="328"/>
        <end position="351"/>
    </location>
</feature>
<feature type="transmembrane region" description="Helical" evidence="6">
    <location>
        <begin position="149"/>
        <end position="169"/>
    </location>
</feature>